<dbReference type="EC" id="2.4.-.-" evidence="2"/>
<evidence type="ECO:0000313" key="3">
    <source>
        <dbReference type="Proteomes" id="UP000704176"/>
    </source>
</evidence>
<dbReference type="InterPro" id="IPR029044">
    <property type="entry name" value="Nucleotide-diphossugar_trans"/>
</dbReference>
<dbReference type="GO" id="GO:0016757">
    <property type="term" value="F:glycosyltransferase activity"/>
    <property type="evidence" value="ECO:0007669"/>
    <property type="project" value="UniProtKB-KW"/>
</dbReference>
<dbReference type="SUPFAM" id="SSF53448">
    <property type="entry name" value="Nucleotide-diphospho-sugar transferases"/>
    <property type="match status" value="1"/>
</dbReference>
<organism evidence="2 3">
    <name type="scientific">Microvirga puerhi</name>
    <dbReference type="NCBI Taxonomy" id="2876078"/>
    <lineage>
        <taxon>Bacteria</taxon>
        <taxon>Pseudomonadati</taxon>
        <taxon>Pseudomonadota</taxon>
        <taxon>Alphaproteobacteria</taxon>
        <taxon>Hyphomicrobiales</taxon>
        <taxon>Methylobacteriaceae</taxon>
        <taxon>Microvirga</taxon>
    </lineage>
</organism>
<name>A0ABS7VJF2_9HYPH</name>
<dbReference type="EMBL" id="JAIRBM010000002">
    <property type="protein sequence ID" value="MBZ6075157.1"/>
    <property type="molecule type" value="Genomic_DNA"/>
</dbReference>
<proteinExistence type="predicted"/>
<protein>
    <submittedName>
        <fullName evidence="2">Glycosyltransferase</fullName>
        <ecNumber evidence="2">2.4.-.-</ecNumber>
    </submittedName>
</protein>
<reference evidence="2 3" key="1">
    <citation type="submission" date="2021-09" db="EMBL/GenBank/DDBJ databases">
        <title>The complete genome sequence of a new microorganism.</title>
        <authorList>
            <person name="Zi Z."/>
        </authorList>
    </citation>
    <scope>NUCLEOTIDE SEQUENCE [LARGE SCALE GENOMIC DNA]</scope>
    <source>
        <strain evidence="2 3">WGZ8</strain>
    </source>
</reference>
<dbReference type="Pfam" id="PF00535">
    <property type="entry name" value="Glycos_transf_2"/>
    <property type="match status" value="1"/>
</dbReference>
<accession>A0ABS7VJF2</accession>
<comment type="caution">
    <text evidence="2">The sequence shown here is derived from an EMBL/GenBank/DDBJ whole genome shotgun (WGS) entry which is preliminary data.</text>
</comment>
<gene>
    <name evidence="2" type="ORF">K9B37_02445</name>
</gene>
<sequence>MALLDLSEPASVTEGICQPQVALLGSGVVLIIWDVPETVRAPASLSIADGVVISPTASLRLERKDGGTRLLWALRRPDQMNLQIGLTTGTLGSSAELNLSTETPVPPLDVRGLLGDLAEQAIAILASTLINLWSGLFRLQRNSLFVRHVVALLRLSNPSPQPALVAARGIDDLILVQTPFPDSFDRINAVYRIGSRGIERLKGQPHRASVGKGRAVLHFLAEGNAENEQAAWLVFAGADGLQARVLTYPEKRAPNLTSWLRDHTKRAAGLREHLLIELSQLTEKGRSASVEAQLGAPLERQRVSTGPAGLAAEITCALSTSAGTLVAGWLRDPLNLVAGIAAVGRDGTVHELTDGVRQYPITIEALGGGGRLNATGFAALAPSNGGDTPILQPRFRLLLKSGAYHPLVPAPQPFDAAEARAAALRAVPPQHVDEPLLAEILSPVIGDLHRRVLVQESQPKLRQIGEALPRPRVSVIIPLYKALDFLRFQIAAFATDPWFRKNAELIYVLDSPEQAAEVEHLLQGLHLVYELPLLLAIMDRNSGYARACNVGASLARGEVLALVNSDIIPVSRNWLAELTLRLDRRKRIGAVGPKLLFEDGSLQHAGMFFEKDHHGRWLNHHYFKGMPRHYAPATEERLVPAVTGACLVTSRDLFEKIGGFSEDYVIGDYEDSDLCLKINAADQKILYTPEVELYHLERKSMSLNLDYMKGVAWQYNCALHASRWEAMMTRIMSTHSRVGRTRSKAA</sequence>
<dbReference type="Gene3D" id="3.90.550.10">
    <property type="entry name" value="Spore Coat Polysaccharide Biosynthesis Protein SpsA, Chain A"/>
    <property type="match status" value="1"/>
</dbReference>
<keyword evidence="3" id="KW-1185">Reference proteome</keyword>
<feature type="domain" description="Glycosyltransferase 2-like" evidence="1">
    <location>
        <begin position="474"/>
        <end position="657"/>
    </location>
</feature>
<keyword evidence="2" id="KW-0808">Transferase</keyword>
<dbReference type="PANTHER" id="PTHR43179">
    <property type="entry name" value="RHAMNOSYLTRANSFERASE WBBL"/>
    <property type="match status" value="1"/>
</dbReference>
<keyword evidence="2" id="KW-0328">Glycosyltransferase</keyword>
<dbReference type="Proteomes" id="UP000704176">
    <property type="component" value="Unassembled WGS sequence"/>
</dbReference>
<evidence type="ECO:0000259" key="1">
    <source>
        <dbReference type="Pfam" id="PF00535"/>
    </source>
</evidence>
<dbReference type="RefSeq" id="WP_224311218.1">
    <property type="nucleotide sequence ID" value="NZ_JAIRBM010000002.1"/>
</dbReference>
<evidence type="ECO:0000313" key="2">
    <source>
        <dbReference type="EMBL" id="MBZ6075157.1"/>
    </source>
</evidence>
<dbReference type="InterPro" id="IPR001173">
    <property type="entry name" value="Glyco_trans_2-like"/>
</dbReference>
<dbReference type="PANTHER" id="PTHR43179:SF7">
    <property type="entry name" value="RHAMNOSYLTRANSFERASE WBBL"/>
    <property type="match status" value="1"/>
</dbReference>